<dbReference type="GeneID" id="93582516"/>
<keyword evidence="3" id="KW-1185">Reference proteome</keyword>
<dbReference type="VEuPathDB" id="FungiDB:DFL_000205"/>
<evidence type="ECO:0000256" key="1">
    <source>
        <dbReference type="SAM" id="MobiDB-lite"/>
    </source>
</evidence>
<feature type="region of interest" description="Disordered" evidence="1">
    <location>
        <begin position="85"/>
        <end position="164"/>
    </location>
</feature>
<reference evidence="2 3" key="1">
    <citation type="submission" date="2019-01" db="EMBL/GenBank/DDBJ databases">
        <title>Intercellular communication is required for trap formation in the nematode-trapping fungus Duddingtonia flagrans.</title>
        <authorList>
            <person name="Youssar L."/>
            <person name="Wernet V."/>
            <person name="Hensel N."/>
            <person name="Hildebrandt H.-G."/>
            <person name="Fischer R."/>
        </authorList>
    </citation>
    <scope>NUCLEOTIDE SEQUENCE [LARGE SCALE GENOMIC DNA]</scope>
    <source>
        <strain evidence="2 3">CBS H-5679</strain>
    </source>
</reference>
<dbReference type="AlphaFoldDB" id="A0A437AED5"/>
<dbReference type="RefSeq" id="XP_067494731.1">
    <property type="nucleotide sequence ID" value="XM_067630776.1"/>
</dbReference>
<evidence type="ECO:0000313" key="2">
    <source>
        <dbReference type="EMBL" id="RVD89187.1"/>
    </source>
</evidence>
<proteinExistence type="predicted"/>
<name>A0A437AED5_ARTFL</name>
<accession>A0A437AED5</accession>
<dbReference type="EMBL" id="SAEB01000001">
    <property type="protein sequence ID" value="RVD89187.1"/>
    <property type="molecule type" value="Genomic_DNA"/>
</dbReference>
<feature type="region of interest" description="Disordered" evidence="1">
    <location>
        <begin position="21"/>
        <end position="73"/>
    </location>
</feature>
<evidence type="ECO:0000313" key="3">
    <source>
        <dbReference type="Proteomes" id="UP000283090"/>
    </source>
</evidence>
<organism evidence="2 3">
    <name type="scientific">Arthrobotrys flagrans</name>
    <name type="common">Nematode-trapping fungus</name>
    <name type="synonym">Trichothecium flagrans</name>
    <dbReference type="NCBI Taxonomy" id="97331"/>
    <lineage>
        <taxon>Eukaryota</taxon>
        <taxon>Fungi</taxon>
        <taxon>Dikarya</taxon>
        <taxon>Ascomycota</taxon>
        <taxon>Pezizomycotina</taxon>
        <taxon>Orbiliomycetes</taxon>
        <taxon>Orbiliales</taxon>
        <taxon>Orbiliaceae</taxon>
        <taxon>Arthrobotrys</taxon>
    </lineage>
</organism>
<feature type="compositionally biased region" description="Low complexity" evidence="1">
    <location>
        <begin position="43"/>
        <end position="55"/>
    </location>
</feature>
<feature type="compositionally biased region" description="Polar residues" evidence="1">
    <location>
        <begin position="86"/>
        <end position="115"/>
    </location>
</feature>
<protein>
    <submittedName>
        <fullName evidence="2">Uncharacterized protein</fullName>
    </submittedName>
</protein>
<dbReference type="Proteomes" id="UP000283090">
    <property type="component" value="Unassembled WGS sequence"/>
</dbReference>
<gene>
    <name evidence="2" type="ORF">DFL_000205</name>
</gene>
<comment type="caution">
    <text evidence="2">The sequence shown here is derived from an EMBL/GenBank/DDBJ whole genome shotgun (WGS) entry which is preliminary data.</text>
</comment>
<sequence>MFTPRQLTETDIRFKKLLDASPMPKSVRRLYESLGKRKRQERQQLQGQQKPGCKLNPDIYHGASKTDKKDLPVATKELVHPCIKVESSSSSVDNTHTPGTNVQSSNASPKQNDTPKAQRKQSNYKKLIAGASSKGAESDPRAASIEKAASRRRRSVRSSGPRDYWILGSKRKMPIYNETLLSKPLE</sequence>